<evidence type="ECO:0000313" key="3">
    <source>
        <dbReference type="Proteomes" id="UP000244855"/>
    </source>
</evidence>
<sequence length="188" mass="20847">MSNENPLPIPTFVTSSPPSGPPGQSFEQSGQKPRYTKAEKRAYARQQKAAAGAPSQHKQSSRASRPANPKTHLGDYFNFTLQQIDDQIKLLSELRRLKAKASLETRVTRDTPQVKKEKKELSPQKLEKIQKRRELRAARKEAWLAKKAAEGGAVPAAAEQVAPVTEGPAVPVVKKTTVEDDEINWDEL</sequence>
<proteinExistence type="predicted"/>
<organism evidence="2 3">
    <name type="scientific">Periconia macrospinosa</name>
    <dbReference type="NCBI Taxonomy" id="97972"/>
    <lineage>
        <taxon>Eukaryota</taxon>
        <taxon>Fungi</taxon>
        <taxon>Dikarya</taxon>
        <taxon>Ascomycota</taxon>
        <taxon>Pezizomycotina</taxon>
        <taxon>Dothideomycetes</taxon>
        <taxon>Pleosporomycetidae</taxon>
        <taxon>Pleosporales</taxon>
        <taxon>Massarineae</taxon>
        <taxon>Periconiaceae</taxon>
        <taxon>Periconia</taxon>
    </lineage>
</organism>
<feature type="compositionally biased region" description="Low complexity" evidence="1">
    <location>
        <begin position="22"/>
        <end position="31"/>
    </location>
</feature>
<feature type="region of interest" description="Disordered" evidence="1">
    <location>
        <begin position="148"/>
        <end position="188"/>
    </location>
</feature>
<reference evidence="2 3" key="1">
    <citation type="journal article" date="2018" name="Sci. Rep.">
        <title>Comparative genomics provides insights into the lifestyle and reveals functional heterogeneity of dark septate endophytic fungi.</title>
        <authorList>
            <person name="Knapp D.G."/>
            <person name="Nemeth J.B."/>
            <person name="Barry K."/>
            <person name="Hainaut M."/>
            <person name="Henrissat B."/>
            <person name="Johnson J."/>
            <person name="Kuo A."/>
            <person name="Lim J.H.P."/>
            <person name="Lipzen A."/>
            <person name="Nolan M."/>
            <person name="Ohm R.A."/>
            <person name="Tamas L."/>
            <person name="Grigoriev I.V."/>
            <person name="Spatafora J.W."/>
            <person name="Nagy L.G."/>
            <person name="Kovacs G.M."/>
        </authorList>
    </citation>
    <scope>NUCLEOTIDE SEQUENCE [LARGE SCALE GENOMIC DNA]</scope>
    <source>
        <strain evidence="2 3">DSE2036</strain>
    </source>
</reference>
<feature type="region of interest" description="Disordered" evidence="1">
    <location>
        <begin position="1"/>
        <end position="74"/>
    </location>
</feature>
<feature type="compositionally biased region" description="Acidic residues" evidence="1">
    <location>
        <begin position="179"/>
        <end position="188"/>
    </location>
</feature>
<dbReference type="Proteomes" id="UP000244855">
    <property type="component" value="Unassembled WGS sequence"/>
</dbReference>
<feature type="compositionally biased region" description="Low complexity" evidence="1">
    <location>
        <begin position="150"/>
        <end position="163"/>
    </location>
</feature>
<dbReference type="EMBL" id="KZ805350">
    <property type="protein sequence ID" value="PVI01889.1"/>
    <property type="molecule type" value="Genomic_DNA"/>
</dbReference>
<evidence type="ECO:0000313" key="2">
    <source>
        <dbReference type="EMBL" id="PVI01889.1"/>
    </source>
</evidence>
<name>A0A2V1DUW8_9PLEO</name>
<evidence type="ECO:0000256" key="1">
    <source>
        <dbReference type="SAM" id="MobiDB-lite"/>
    </source>
</evidence>
<feature type="region of interest" description="Disordered" evidence="1">
    <location>
        <begin position="103"/>
        <end position="128"/>
    </location>
</feature>
<gene>
    <name evidence="2" type="ORF">DM02DRAFT_654034</name>
</gene>
<protein>
    <submittedName>
        <fullName evidence="2">Uncharacterized protein</fullName>
    </submittedName>
</protein>
<keyword evidence="3" id="KW-1185">Reference proteome</keyword>
<dbReference type="AlphaFoldDB" id="A0A2V1DUW8"/>
<accession>A0A2V1DUW8</accession>
<feature type="compositionally biased region" description="Low complexity" evidence="1">
    <location>
        <begin position="44"/>
        <end position="53"/>
    </location>
</feature>